<dbReference type="AlphaFoldDB" id="A0AAW1DEC4"/>
<evidence type="ECO:0000256" key="1">
    <source>
        <dbReference type="ARBA" id="ARBA00004389"/>
    </source>
</evidence>
<sequence length="194" mass="22245">MYQVWTLRRPQAELRSPNNPVRTLIVIGSGGHTAEMLKIVSQLNFSKYRPRIYAMASNDITSELKIVSMEYNSVSKGEYVVIKIPRSREVGQSFITSIFTTLYSALACIPYMLYYRPELILCNGPGTCIPICFIAFLMRAAYISNNRIVFFESICRVWSLSLTGKILLCIADNIFVQWPELKNSYRRTQYIGNL</sequence>
<organism evidence="9 10">
    <name type="scientific">Rhynocoris fuscipes</name>
    <dbReference type="NCBI Taxonomy" id="488301"/>
    <lineage>
        <taxon>Eukaryota</taxon>
        <taxon>Metazoa</taxon>
        <taxon>Ecdysozoa</taxon>
        <taxon>Arthropoda</taxon>
        <taxon>Hexapoda</taxon>
        <taxon>Insecta</taxon>
        <taxon>Pterygota</taxon>
        <taxon>Neoptera</taxon>
        <taxon>Paraneoptera</taxon>
        <taxon>Hemiptera</taxon>
        <taxon>Heteroptera</taxon>
        <taxon>Panheteroptera</taxon>
        <taxon>Cimicomorpha</taxon>
        <taxon>Reduviidae</taxon>
        <taxon>Harpactorinae</taxon>
        <taxon>Harpactorini</taxon>
        <taxon>Rhynocoris</taxon>
    </lineage>
</organism>
<proteinExistence type="inferred from homology"/>
<evidence type="ECO:0000256" key="4">
    <source>
        <dbReference type="ARBA" id="ARBA00022692"/>
    </source>
</evidence>
<feature type="transmembrane region" description="Helical" evidence="8">
    <location>
        <begin position="93"/>
        <end position="113"/>
    </location>
</feature>
<evidence type="ECO:0000256" key="5">
    <source>
        <dbReference type="ARBA" id="ARBA00022824"/>
    </source>
</evidence>
<name>A0AAW1DEC4_9HEMI</name>
<comment type="subcellular location">
    <subcellularLocation>
        <location evidence="1">Endoplasmic reticulum membrane</location>
        <topology evidence="1">Single-pass membrane protein</topology>
    </subcellularLocation>
</comment>
<evidence type="ECO:0000256" key="7">
    <source>
        <dbReference type="ARBA" id="ARBA00023136"/>
    </source>
</evidence>
<dbReference type="Proteomes" id="UP001461498">
    <property type="component" value="Unassembled WGS sequence"/>
</dbReference>
<dbReference type="PANTHER" id="PTHR12154:SF4">
    <property type="entry name" value="UDP-N-ACETYLGLUCOSAMINE TRANSFERASE SUBUNIT ALG14 HOMOLOG"/>
    <property type="match status" value="1"/>
</dbReference>
<dbReference type="EMBL" id="JAPXFL010000004">
    <property type="protein sequence ID" value="KAK9508090.1"/>
    <property type="molecule type" value="Genomic_DNA"/>
</dbReference>
<evidence type="ECO:0000256" key="6">
    <source>
        <dbReference type="ARBA" id="ARBA00022989"/>
    </source>
</evidence>
<dbReference type="GO" id="GO:0004577">
    <property type="term" value="F:N-acetylglucosaminyldiphosphodolichol N-acetylglucosaminyltransferase activity"/>
    <property type="evidence" value="ECO:0007669"/>
    <property type="project" value="TreeGrafter"/>
</dbReference>
<feature type="transmembrane region" description="Helical" evidence="8">
    <location>
        <begin position="119"/>
        <end position="138"/>
    </location>
</feature>
<dbReference type="PANTHER" id="PTHR12154">
    <property type="entry name" value="GLYCOSYL TRANSFERASE-RELATED"/>
    <property type="match status" value="1"/>
</dbReference>
<keyword evidence="7 8" id="KW-0472">Membrane</keyword>
<gene>
    <name evidence="9" type="ORF">O3M35_007827</name>
</gene>
<evidence type="ECO:0000256" key="8">
    <source>
        <dbReference type="SAM" id="Phobius"/>
    </source>
</evidence>
<dbReference type="InterPro" id="IPR013969">
    <property type="entry name" value="Oligosacch_biosynth_Alg14"/>
</dbReference>
<protein>
    <recommendedName>
        <fullName evidence="3">UDP-N-acetylglucosamine transferase subunit ALG14</fullName>
    </recommendedName>
</protein>
<dbReference type="GO" id="GO:0006488">
    <property type="term" value="P:dolichol-linked oligosaccharide biosynthetic process"/>
    <property type="evidence" value="ECO:0007669"/>
    <property type="project" value="InterPro"/>
</dbReference>
<evidence type="ECO:0000313" key="9">
    <source>
        <dbReference type="EMBL" id="KAK9508090.1"/>
    </source>
</evidence>
<keyword evidence="4 8" id="KW-0812">Transmembrane</keyword>
<accession>A0AAW1DEC4</accession>
<dbReference type="GO" id="GO:0043541">
    <property type="term" value="C:UDP-N-acetylglucosamine transferase complex"/>
    <property type="evidence" value="ECO:0007669"/>
    <property type="project" value="TreeGrafter"/>
</dbReference>
<dbReference type="Gene3D" id="3.40.50.2000">
    <property type="entry name" value="Glycogen Phosphorylase B"/>
    <property type="match status" value="1"/>
</dbReference>
<evidence type="ECO:0000256" key="3">
    <source>
        <dbReference type="ARBA" id="ARBA00017467"/>
    </source>
</evidence>
<keyword evidence="10" id="KW-1185">Reference proteome</keyword>
<dbReference type="Pfam" id="PF08660">
    <property type="entry name" value="Alg14"/>
    <property type="match status" value="1"/>
</dbReference>
<evidence type="ECO:0000256" key="2">
    <source>
        <dbReference type="ARBA" id="ARBA00009731"/>
    </source>
</evidence>
<evidence type="ECO:0000313" key="10">
    <source>
        <dbReference type="Proteomes" id="UP001461498"/>
    </source>
</evidence>
<keyword evidence="5" id="KW-0256">Endoplasmic reticulum</keyword>
<reference evidence="9 10" key="1">
    <citation type="submission" date="2022-12" db="EMBL/GenBank/DDBJ databases">
        <title>Chromosome-level genome assembly of true bugs.</title>
        <authorList>
            <person name="Ma L."/>
            <person name="Li H."/>
        </authorList>
    </citation>
    <scope>NUCLEOTIDE SEQUENCE [LARGE SCALE GENOMIC DNA]</scope>
    <source>
        <strain evidence="9">Lab_2022b</strain>
    </source>
</reference>
<comment type="caution">
    <text evidence="9">The sequence shown here is derived from an EMBL/GenBank/DDBJ whole genome shotgun (WGS) entry which is preliminary data.</text>
</comment>
<keyword evidence="6 8" id="KW-1133">Transmembrane helix</keyword>
<comment type="similarity">
    <text evidence="2">Belongs to the ALG14 family.</text>
</comment>